<gene>
    <name evidence="1" type="ORF">GCM10023198_16950</name>
</gene>
<proteinExistence type="predicted"/>
<comment type="caution">
    <text evidence="1">The sequence shown here is derived from an EMBL/GenBank/DDBJ whole genome shotgun (WGS) entry which is preliminary data.</text>
</comment>
<organism evidence="1 2">
    <name type="scientific">Promicromonospora umidemergens</name>
    <dbReference type="NCBI Taxonomy" id="629679"/>
    <lineage>
        <taxon>Bacteria</taxon>
        <taxon>Bacillati</taxon>
        <taxon>Actinomycetota</taxon>
        <taxon>Actinomycetes</taxon>
        <taxon>Micrococcales</taxon>
        <taxon>Promicromonosporaceae</taxon>
        <taxon>Promicromonospora</taxon>
    </lineage>
</organism>
<evidence type="ECO:0008006" key="3">
    <source>
        <dbReference type="Google" id="ProtNLM"/>
    </source>
</evidence>
<dbReference type="RefSeq" id="WP_253874416.1">
    <property type="nucleotide sequence ID" value="NZ_BAABHM010000009.1"/>
</dbReference>
<dbReference type="Proteomes" id="UP001500843">
    <property type="component" value="Unassembled WGS sequence"/>
</dbReference>
<evidence type="ECO:0000313" key="1">
    <source>
        <dbReference type="EMBL" id="GAA4697355.1"/>
    </source>
</evidence>
<evidence type="ECO:0000313" key="2">
    <source>
        <dbReference type="Proteomes" id="UP001500843"/>
    </source>
</evidence>
<dbReference type="EMBL" id="BAABHM010000009">
    <property type="protein sequence ID" value="GAA4697355.1"/>
    <property type="molecule type" value="Genomic_DNA"/>
</dbReference>
<protein>
    <recommendedName>
        <fullName evidence="3">Tetracyclin repressor-like C-terminal domain-containing protein</fullName>
    </recommendedName>
</protein>
<name>A0ABP8WYC2_9MICO</name>
<sequence length="93" mass="9750">MSLAAGIGPTVGGDGERGVFGAVQEQIALLVGEELRRLDRRTSLTPTERAEVAVVLHRLIIRLALPTLVARKRDPRVTADLLGLSPSAGEGAA</sequence>
<reference evidence="2" key="1">
    <citation type="journal article" date="2019" name="Int. J. Syst. Evol. Microbiol.">
        <title>The Global Catalogue of Microorganisms (GCM) 10K type strain sequencing project: providing services to taxonomists for standard genome sequencing and annotation.</title>
        <authorList>
            <consortium name="The Broad Institute Genomics Platform"/>
            <consortium name="The Broad Institute Genome Sequencing Center for Infectious Disease"/>
            <person name="Wu L."/>
            <person name="Ma J."/>
        </authorList>
    </citation>
    <scope>NUCLEOTIDE SEQUENCE [LARGE SCALE GENOMIC DNA]</scope>
    <source>
        <strain evidence="2">JCM 17975</strain>
    </source>
</reference>
<accession>A0ABP8WYC2</accession>
<keyword evidence="2" id="KW-1185">Reference proteome</keyword>